<proteinExistence type="predicted"/>
<evidence type="ECO:0000256" key="1">
    <source>
        <dbReference type="SAM" id="MobiDB-lite"/>
    </source>
</evidence>
<dbReference type="GeneID" id="63780162"/>
<reference evidence="2 3" key="1">
    <citation type="submission" date="2016-07" db="EMBL/GenBank/DDBJ databases">
        <title>Pervasive Adenine N6-methylation of Active Genes in Fungi.</title>
        <authorList>
            <consortium name="DOE Joint Genome Institute"/>
            <person name="Mondo S.J."/>
            <person name="Dannebaum R.O."/>
            <person name="Kuo R.C."/>
            <person name="Labutti K."/>
            <person name="Haridas S."/>
            <person name="Kuo A."/>
            <person name="Salamov A."/>
            <person name="Ahrendt S.R."/>
            <person name="Lipzen A."/>
            <person name="Sullivan W."/>
            <person name="Andreopoulos W.B."/>
            <person name="Clum A."/>
            <person name="Lindquist E."/>
            <person name="Daum C."/>
            <person name="Ramamoorthy G.K."/>
            <person name="Gryganskyi A."/>
            <person name="Culley D."/>
            <person name="Magnuson J.K."/>
            <person name="James T.Y."/>
            <person name="O'Malley M.A."/>
            <person name="Stajich J.E."/>
            <person name="Spatafora J.W."/>
            <person name="Visel A."/>
            <person name="Grigoriev I.V."/>
        </authorList>
    </citation>
    <scope>NUCLEOTIDE SEQUENCE [LARGE SCALE GENOMIC DNA]</scope>
    <source>
        <strain evidence="2 3">CBS 129021</strain>
    </source>
</reference>
<feature type="region of interest" description="Disordered" evidence="1">
    <location>
        <begin position="283"/>
        <end position="346"/>
    </location>
</feature>
<name>A0A1Y2DUZ8_9PEZI</name>
<evidence type="ECO:0000313" key="3">
    <source>
        <dbReference type="Proteomes" id="UP000193689"/>
    </source>
</evidence>
<dbReference type="EMBL" id="MCFJ01000008">
    <property type="protein sequence ID" value="ORY63110.1"/>
    <property type="molecule type" value="Genomic_DNA"/>
</dbReference>
<accession>A0A1Y2DUZ8</accession>
<comment type="caution">
    <text evidence="2">The sequence shown here is derived from an EMBL/GenBank/DDBJ whole genome shotgun (WGS) entry which is preliminary data.</text>
</comment>
<evidence type="ECO:0000313" key="2">
    <source>
        <dbReference type="EMBL" id="ORY63110.1"/>
    </source>
</evidence>
<dbReference type="RefSeq" id="XP_040714767.1">
    <property type="nucleotide sequence ID" value="XM_040863950.1"/>
</dbReference>
<dbReference type="InParanoid" id="A0A1Y2DUZ8"/>
<dbReference type="AlphaFoldDB" id="A0A1Y2DUZ8"/>
<keyword evidence="3" id="KW-1185">Reference proteome</keyword>
<protein>
    <submittedName>
        <fullName evidence="2">Uncharacterized protein</fullName>
    </submittedName>
</protein>
<feature type="region of interest" description="Disordered" evidence="1">
    <location>
        <begin position="207"/>
        <end position="230"/>
    </location>
</feature>
<gene>
    <name evidence="2" type="ORF">BCR38DRAFT_485880</name>
</gene>
<sequence length="346" mass="38877">MRRWASAPTSQKTDSLFIQLTYNMDNFSNPEISPTYPYPPAPPFPDFRASNLHNHNRTYGHPTRPPLFTHFRPINTDLSSLRPALELAFHPRSFIGHHAERQFLINQLQEADRCSTELFRQLPRLDAQKVEKGHEQLQRQGLRQRIAESVDREREILAKLGEVCVEIQCRDRWERAMMGLSPWGQREVLEPRQEVRGLSEVGLEQSEIDDDEMPSRIPPVMGGDARNWPVQNDREGWLGPGGFGEMGYAGGGGLQGMETFPTFSGGESTGQPEVAEQGEDYEADLRGGGYSDQVDTSTFTDDKAEEPTVAGRRRSMPSVQYTWSDPGDREGGGHECLGYAGDERGG</sequence>
<organism evidence="2 3">
    <name type="scientific">Pseudomassariella vexata</name>
    <dbReference type="NCBI Taxonomy" id="1141098"/>
    <lineage>
        <taxon>Eukaryota</taxon>
        <taxon>Fungi</taxon>
        <taxon>Dikarya</taxon>
        <taxon>Ascomycota</taxon>
        <taxon>Pezizomycotina</taxon>
        <taxon>Sordariomycetes</taxon>
        <taxon>Xylariomycetidae</taxon>
        <taxon>Amphisphaeriales</taxon>
        <taxon>Pseudomassariaceae</taxon>
        <taxon>Pseudomassariella</taxon>
    </lineage>
</organism>
<dbReference type="Proteomes" id="UP000193689">
    <property type="component" value="Unassembled WGS sequence"/>
</dbReference>
<dbReference type="OrthoDB" id="5226586at2759"/>